<evidence type="ECO:0000313" key="1">
    <source>
        <dbReference type="EMBL" id="GJD65389.1"/>
    </source>
</evidence>
<dbReference type="EMBL" id="BPQJ01000039">
    <property type="protein sequence ID" value="GJD65389.1"/>
    <property type="molecule type" value="Genomic_DNA"/>
</dbReference>
<comment type="caution">
    <text evidence="1">The sequence shown here is derived from an EMBL/GenBank/DDBJ whole genome shotgun (WGS) entry which is preliminary data.</text>
</comment>
<dbReference type="Proteomes" id="UP001055286">
    <property type="component" value="Unassembled WGS sequence"/>
</dbReference>
<accession>A0AA37HH10</accession>
<keyword evidence="2" id="KW-1185">Reference proteome</keyword>
<dbReference type="AlphaFoldDB" id="A0AA37HH10"/>
<gene>
    <name evidence="1" type="ORF">MPEAHAMD_5577</name>
</gene>
<reference evidence="1" key="2">
    <citation type="submission" date="2021-08" db="EMBL/GenBank/DDBJ databases">
        <authorList>
            <person name="Tani A."/>
            <person name="Ola A."/>
            <person name="Ogura Y."/>
            <person name="Katsura K."/>
            <person name="Hayashi T."/>
        </authorList>
    </citation>
    <scope>NUCLEOTIDE SEQUENCE</scope>
    <source>
        <strain evidence="1">JCM 32048</strain>
    </source>
</reference>
<dbReference type="RefSeq" id="WP_133123144.1">
    <property type="nucleotide sequence ID" value="NZ_BPQJ01000039.1"/>
</dbReference>
<reference evidence="1" key="1">
    <citation type="journal article" date="2016" name="Front. Microbiol.">
        <title>Genome Sequence of the Piezophilic, Mesophilic Sulfate-Reducing Bacterium Desulfovibrio indicus J2T.</title>
        <authorList>
            <person name="Cao J."/>
            <person name="Maignien L."/>
            <person name="Shao Z."/>
            <person name="Alain K."/>
            <person name="Jebbar M."/>
        </authorList>
    </citation>
    <scope>NUCLEOTIDE SEQUENCE</scope>
    <source>
        <strain evidence="1">JCM 32048</strain>
    </source>
</reference>
<evidence type="ECO:0000313" key="2">
    <source>
        <dbReference type="Proteomes" id="UP001055286"/>
    </source>
</evidence>
<protein>
    <submittedName>
        <fullName evidence="1">Uncharacterized protein</fullName>
    </submittedName>
</protein>
<organism evidence="1 2">
    <name type="scientific">Methylobacterium frigidaeris</name>
    <dbReference type="NCBI Taxonomy" id="2038277"/>
    <lineage>
        <taxon>Bacteria</taxon>
        <taxon>Pseudomonadati</taxon>
        <taxon>Pseudomonadota</taxon>
        <taxon>Alphaproteobacteria</taxon>
        <taxon>Hyphomicrobiales</taxon>
        <taxon>Methylobacteriaceae</taxon>
        <taxon>Methylobacterium</taxon>
    </lineage>
</organism>
<sequence>MGAGRDCFGIHDGFRLIRTCADAMGPSRYEHKAMHVLPAIARDTIPKDGDRPSFTVLVRNEGSLTRYPATLTFADLWMGEVDPPRSDGSD</sequence>
<proteinExistence type="predicted"/>
<name>A0AA37HH10_9HYPH</name>